<evidence type="ECO:0000313" key="18">
    <source>
        <dbReference type="EMBL" id="CAF0916506.1"/>
    </source>
</evidence>
<accession>A0A814ALP9</accession>
<dbReference type="InterPro" id="IPR008211">
    <property type="entry name" value="Laminin_N"/>
</dbReference>
<feature type="disulfide bond" evidence="12">
    <location>
        <begin position="1018"/>
        <end position="1030"/>
    </location>
</feature>
<dbReference type="PANTHER" id="PTHR10574">
    <property type="entry name" value="NETRIN/LAMININ-RELATED"/>
    <property type="match status" value="1"/>
</dbReference>
<comment type="caution">
    <text evidence="18">The sequence shown here is derived from an EMBL/GenBank/DDBJ whole genome shotgun (WGS) entry which is preliminary data.</text>
</comment>
<keyword evidence="11 12" id="KW-0424">Laminin EGF-like domain</keyword>
<dbReference type="GO" id="GO:0009887">
    <property type="term" value="P:animal organ morphogenesis"/>
    <property type="evidence" value="ECO:0007669"/>
    <property type="project" value="TreeGrafter"/>
</dbReference>
<dbReference type="PROSITE" id="PS50027">
    <property type="entry name" value="EGF_LAM_2"/>
    <property type="match status" value="6"/>
</dbReference>
<sequence>MKNLKFFFICNLCIFAMVRLKNAKLLYPPPENIAPFKSISLFPIGSICGLEYRDTLCDNRYTDPYSCSNSSLFFYCDQTCPYGNTLQNLNSLDQLKLDIMNPCVIFKDFGYLINKNSESKNSYYFDKTNNLCSLNNKISQWKPFNFELSKSKPEFKFSNSRTSDSQVVDSGFSVSLWFTQSGSNNGTLMSIIQDDNSTIFTMTVQTISKKIYITHICYKKASLYPNKDVKENCFMEFELKSLKLKDNFIALRIYKKSMDIFCNEPNDFNENLGLSSIDLNYDLGSYFKNNSKKLNFLVGTDLEANTKFFGWIQDFQVFSISLVNYEIASLYGSLRKKLKIQPECRCPNDYPRNSNENSTYCLKNKFSRIDLLDTKSRVNEYSHPISYINDDDFKTSWISCILTITNPIEIVLDLENGIYLIQRIEIFFSNLPPTNLVIERFFNNNWILVQKYSIECSSLESSCVQLPSDFDNGFFGGYTIVWSNLIENEDKFFSNVSQVENIKAFKIRLILSGYYPSIKNDIRKLYYAISELRVKGRCDCNGYSSNCDMSQIPFKCSCDPESMTEGGMCEKCRPLYNNVKYETRYTNPLSVCEKCNCNSRSEVCQYDSNLNKGLCQNCANNSTGSNCERCLPNYFFNQTSNQCEKCVCNSNGVVSSQEKIISNYCDQTTGRCICKQNVEGEKCDKCKQGFYDFSNSNIQGCRRCECNTDATILVSGTNLTLCDEITGQCKCISQYVSGIKCDRCVESMYDLENGCTKQCSCDPLGSVAASCDQFTGQCICKSRVRGLKCNQCDVSYYNLTSTGCSNKCECNIVGTYNPNLCDSISGNCLCRPGYAGKNCDRCMSGYWRSNSQCIKCQCNLNGILDPSNICEEATGKCICNELSEGFSCDTCKPGFYGLSNTNETCKRCECDPIGTSKNSLRNGNYVCDSKTSQCVCNKNRIGIKCESCAVGFFFLNLNGIDCLECACDPYGSIPGSNCDSLTGECVCKVANGIGGTRCDQCSEGYFNFSKATGSCSTCGCNIAGSYDQNCDLNSGQCNCKEFVTGLKCNVCITGTSNLDINNPYGCSKSPSKQSPPFLTVKNANTITVSWLPPDYPNGIIRYYLLFRNETLIAKVTDKSFEDTKLEPFTIYSYRIESYNDEGSTSSRLQYITIGLPSQPCCKFTYRLSNIRSTQADILWTQPERLNGMNPLYLIRVYYKLDPNKPINSFTLDNLNEQINSSLIIQHNNLSMSNNLQARITNLNPYTFYLANIKACNRDLNDPNRLYCLDGIPESSTKNLPNLNNYTSFITSQDKPENQTEPILISINSTFVIAGVKRPNMPNGIIVMYEIWKKMYNSSNQQATLACAIEDLFDPNNQIQSADNRFKICVIKNLSPKSTFGLIATSSTIIGRSNPSRELIFTTIENPPVCPPTIQESFSYSSSSIYIRWVPSYFQTINDTYWMKCLGGGINNYSLYLLNEKENFLIYSGLENSFNYTKLNSSQNYYFYLELCNIAGCLRTSDFMVRTLDPPPNKWNLDDLKYTLINSSALKFDWSNYVPYNTSNSSQVKFRLERSKIAFSNPPTLLESGYRFHGFNYFKFDSEKYYPQGYPYFGLKYNIKTKRDGLVYFAASSYSQSEISATQLFQNRNWFLSNTQYQTEQCSIYLEGSKNNNDWNSIKLFRLNSFAFMYSNDNFTQVNSSQCRNQVITDVTGVFVGGLPDDFFSRDETSFSRQEFKKINRNRLYGCLKNMSTVIQFDTIKSNLNSTIPLAQEKDFDFREAEASIGEPYNSNTIYGCPLNLDTESNPVHLLGYGYLYSNIRDTMPTQNQTNQIFSLNMQFRTEWPTGIIYFNFDIDNEQYLLVRLLDMNRLQVCLKTRVRYDLNNQKSFLNFFDLLFNETYGINSISNGYWSNLNLEIDFSNRSILIQLNQTRIVFKNFVTNSNFPENFNPRILNASLLFTFYFNSQSFMGGFDLNMLPDIYSSLNQVFISAITRRFFFGIFEFLESLEESLYFTGCFKEIKINRFQIDFFNNKNQVAYKNVRFDGCPDISVYIEEVSPLIEIVNETIDKEILDTNFSPYTEYFYRATSFNSQGKSSSEWFLIRTPDGLPEGQVDIQKYINVKVISGYKILVENIRNFCFYCENWSYQTKGIIKKITLTVIGSDKEQIFEFFCETICFDQSQQKIEQNGFLGNIFKKYEDPRVNRFFIDTKPITQYSLMIGVCNNAGCISSEFYNLTTL</sequence>
<dbReference type="PROSITE" id="PS50025">
    <property type="entry name" value="LAM_G_DOMAIN"/>
    <property type="match status" value="1"/>
</dbReference>
<dbReference type="SMART" id="SM00060">
    <property type="entry name" value="FN3"/>
    <property type="match status" value="3"/>
</dbReference>
<dbReference type="InterPro" id="IPR000742">
    <property type="entry name" value="EGF"/>
</dbReference>
<keyword evidence="3" id="KW-0964">Secreted</keyword>
<evidence type="ECO:0000259" key="14">
    <source>
        <dbReference type="PROSITE" id="PS50025"/>
    </source>
</evidence>
<feature type="non-terminal residue" evidence="18">
    <location>
        <position position="2218"/>
    </location>
</feature>
<evidence type="ECO:0000256" key="5">
    <source>
        <dbReference type="ARBA" id="ARBA00022729"/>
    </source>
</evidence>
<dbReference type="Gene3D" id="2.60.120.200">
    <property type="match status" value="2"/>
</dbReference>
<comment type="subcellular location">
    <subcellularLocation>
        <location evidence="1">Cell projection</location>
    </subcellularLocation>
    <subcellularLocation>
        <location evidence="2">Secreted</location>
        <location evidence="2">Extracellular space</location>
        <location evidence="2">Extracellular matrix</location>
    </subcellularLocation>
</comment>
<dbReference type="FunFam" id="2.10.25.10:FF:000388">
    <property type="entry name" value="Laminin subunit alpha"/>
    <property type="match status" value="1"/>
</dbReference>
<keyword evidence="6" id="KW-0677">Repeat</keyword>
<keyword evidence="19" id="KW-1185">Reference proteome</keyword>
<evidence type="ECO:0000256" key="12">
    <source>
        <dbReference type="PROSITE-ProRule" id="PRU00460"/>
    </source>
</evidence>
<dbReference type="InterPro" id="IPR013320">
    <property type="entry name" value="ConA-like_dom_sf"/>
</dbReference>
<evidence type="ECO:0000256" key="11">
    <source>
        <dbReference type="ARBA" id="ARBA00023292"/>
    </source>
</evidence>
<evidence type="ECO:0000256" key="1">
    <source>
        <dbReference type="ARBA" id="ARBA00004316"/>
    </source>
</evidence>
<feature type="domain" description="Laminin N-terminal" evidence="17">
    <location>
        <begin position="314"/>
        <end position="537"/>
    </location>
</feature>
<dbReference type="InterPro" id="IPR002049">
    <property type="entry name" value="LE_dom"/>
</dbReference>
<keyword evidence="5 13" id="KW-0732">Signal</keyword>
<dbReference type="EMBL" id="CAJNOC010002167">
    <property type="protein sequence ID" value="CAF0916506.1"/>
    <property type="molecule type" value="Genomic_DNA"/>
</dbReference>
<feature type="disulfide bond" evidence="12">
    <location>
        <begin position="780"/>
        <end position="789"/>
    </location>
</feature>
<feature type="domain" description="Laminin G" evidence="14">
    <location>
        <begin position="1786"/>
        <end position="2026"/>
    </location>
</feature>
<dbReference type="Pfam" id="PF00053">
    <property type="entry name" value="EGF_laminin"/>
    <property type="match status" value="8"/>
</dbReference>
<dbReference type="SMART" id="SM00181">
    <property type="entry name" value="EGF"/>
    <property type="match status" value="5"/>
</dbReference>
<evidence type="ECO:0000313" key="19">
    <source>
        <dbReference type="Proteomes" id="UP000663879"/>
    </source>
</evidence>
<dbReference type="FunFam" id="2.10.25.10:FF:000082">
    <property type="entry name" value="Laminin subunit alpha 1"/>
    <property type="match status" value="1"/>
</dbReference>
<evidence type="ECO:0000256" key="9">
    <source>
        <dbReference type="ARBA" id="ARBA00023180"/>
    </source>
</evidence>
<protein>
    <recommendedName>
        <fullName evidence="20">Usherin</fullName>
    </recommendedName>
</protein>
<feature type="non-terminal residue" evidence="18">
    <location>
        <position position="1"/>
    </location>
</feature>
<comment type="caution">
    <text evidence="12">Lacks conserved residue(s) required for the propagation of feature annotation.</text>
</comment>
<dbReference type="PROSITE" id="PS51117">
    <property type="entry name" value="LAMININ_NTER"/>
    <property type="match status" value="1"/>
</dbReference>
<evidence type="ECO:0000259" key="15">
    <source>
        <dbReference type="PROSITE" id="PS50027"/>
    </source>
</evidence>
<feature type="chain" id="PRO_5032890824" description="Usherin" evidence="13">
    <location>
        <begin position="24"/>
        <end position="2218"/>
    </location>
</feature>
<dbReference type="InterPro" id="IPR050440">
    <property type="entry name" value="Laminin/Netrin_ECM"/>
</dbReference>
<dbReference type="GO" id="GO:0042995">
    <property type="term" value="C:cell projection"/>
    <property type="evidence" value="ECO:0007669"/>
    <property type="project" value="UniProtKB-SubCell"/>
</dbReference>
<evidence type="ECO:0008006" key="20">
    <source>
        <dbReference type="Google" id="ProtNLM"/>
    </source>
</evidence>
<dbReference type="GO" id="GO:0009888">
    <property type="term" value="P:tissue development"/>
    <property type="evidence" value="ECO:0007669"/>
    <property type="project" value="TreeGrafter"/>
</dbReference>
<evidence type="ECO:0000256" key="3">
    <source>
        <dbReference type="ARBA" id="ARBA00022525"/>
    </source>
</evidence>
<feature type="disulfide bond" evidence="12">
    <location>
        <begin position="1001"/>
        <end position="1015"/>
    </location>
</feature>
<dbReference type="FunFam" id="2.10.25.10:FF:000090">
    <property type="entry name" value="laminin subunit alpha"/>
    <property type="match status" value="2"/>
</dbReference>
<dbReference type="InterPro" id="IPR013783">
    <property type="entry name" value="Ig-like_fold"/>
</dbReference>
<feature type="disulfide bond" evidence="12">
    <location>
        <begin position="830"/>
        <end position="839"/>
    </location>
</feature>
<dbReference type="InterPro" id="IPR003961">
    <property type="entry name" value="FN3_dom"/>
</dbReference>
<feature type="domain" description="Laminin EGF-like" evidence="15">
    <location>
        <begin position="759"/>
        <end position="806"/>
    </location>
</feature>
<feature type="disulfide bond" evidence="12">
    <location>
        <begin position="674"/>
        <end position="683"/>
    </location>
</feature>
<keyword evidence="10" id="KW-0966">Cell projection</keyword>
<dbReference type="PROSITE" id="PS01248">
    <property type="entry name" value="EGF_LAM_1"/>
    <property type="match status" value="3"/>
</dbReference>
<organism evidence="18 19">
    <name type="scientific">Brachionus calyciflorus</name>
    <dbReference type="NCBI Taxonomy" id="104777"/>
    <lineage>
        <taxon>Eukaryota</taxon>
        <taxon>Metazoa</taxon>
        <taxon>Spiralia</taxon>
        <taxon>Gnathifera</taxon>
        <taxon>Rotifera</taxon>
        <taxon>Eurotatoria</taxon>
        <taxon>Monogononta</taxon>
        <taxon>Pseudotrocha</taxon>
        <taxon>Ploima</taxon>
        <taxon>Brachionidae</taxon>
        <taxon>Brachionus</taxon>
    </lineage>
</organism>
<name>A0A814ALP9_9BILA</name>
<proteinExistence type="predicted"/>
<feature type="domain" description="Laminin EGF-like" evidence="15">
    <location>
        <begin position="856"/>
        <end position="907"/>
    </location>
</feature>
<gene>
    <name evidence="18" type="ORF">OXX778_LOCUS12175</name>
</gene>
<dbReference type="Gene3D" id="2.10.25.10">
    <property type="entry name" value="Laminin"/>
    <property type="match status" value="9"/>
</dbReference>
<dbReference type="Gene3D" id="2.60.120.260">
    <property type="entry name" value="Galactose-binding domain-like"/>
    <property type="match status" value="1"/>
</dbReference>
<feature type="domain" description="Laminin EGF-like" evidence="15">
    <location>
        <begin position="646"/>
        <end position="703"/>
    </location>
</feature>
<keyword evidence="7" id="KW-0175">Coiled coil</keyword>
<dbReference type="OrthoDB" id="5984158at2759"/>
<evidence type="ECO:0000259" key="16">
    <source>
        <dbReference type="PROSITE" id="PS50853"/>
    </source>
</evidence>
<dbReference type="Pfam" id="PF00041">
    <property type="entry name" value="fn3"/>
    <property type="match status" value="1"/>
</dbReference>
<feature type="domain" description="Fibronectin type-III" evidence="16">
    <location>
        <begin position="1072"/>
        <end position="1156"/>
    </location>
</feature>
<dbReference type="PROSITE" id="PS50853">
    <property type="entry name" value="FN3"/>
    <property type="match status" value="1"/>
</dbReference>
<keyword evidence="9" id="KW-0325">Glycoprotein</keyword>
<keyword evidence="8 12" id="KW-1015">Disulfide bond</keyword>
<dbReference type="SUPFAM" id="SSF57196">
    <property type="entry name" value="EGF/Laminin"/>
    <property type="match status" value="7"/>
</dbReference>
<dbReference type="SUPFAM" id="SSF49899">
    <property type="entry name" value="Concanavalin A-like lectins/glucanases"/>
    <property type="match status" value="2"/>
</dbReference>
<feature type="domain" description="Laminin EGF-like" evidence="15">
    <location>
        <begin position="965"/>
        <end position="1017"/>
    </location>
</feature>
<evidence type="ECO:0000256" key="10">
    <source>
        <dbReference type="ARBA" id="ARBA00023273"/>
    </source>
</evidence>
<dbReference type="SMART" id="SM00180">
    <property type="entry name" value="EGF_Lam"/>
    <property type="match status" value="10"/>
</dbReference>
<evidence type="ECO:0000256" key="13">
    <source>
        <dbReference type="SAM" id="SignalP"/>
    </source>
</evidence>
<evidence type="ECO:0000256" key="2">
    <source>
        <dbReference type="ARBA" id="ARBA00004498"/>
    </source>
</evidence>
<dbReference type="InterPro" id="IPR036116">
    <property type="entry name" value="FN3_sf"/>
</dbReference>
<dbReference type="Proteomes" id="UP000663879">
    <property type="component" value="Unassembled WGS sequence"/>
</dbReference>
<feature type="disulfide bond" evidence="12">
    <location>
        <begin position="891"/>
        <end position="905"/>
    </location>
</feature>
<dbReference type="PRINTS" id="PR00011">
    <property type="entry name" value="EGFLAMININ"/>
</dbReference>
<dbReference type="FunFam" id="2.10.25.10:FF:000135">
    <property type="entry name" value="Laminin subunit beta 4"/>
    <property type="match status" value="2"/>
</dbReference>
<feature type="signal peptide" evidence="13">
    <location>
        <begin position="1"/>
        <end position="23"/>
    </location>
</feature>
<dbReference type="Gene3D" id="2.60.40.10">
    <property type="entry name" value="Immunoglobulins"/>
    <property type="match status" value="3"/>
</dbReference>
<reference evidence="18" key="1">
    <citation type="submission" date="2021-02" db="EMBL/GenBank/DDBJ databases">
        <authorList>
            <person name="Nowell W R."/>
        </authorList>
    </citation>
    <scope>NUCLEOTIDE SEQUENCE</scope>
    <source>
        <strain evidence="18">Ploen Becks lab</strain>
    </source>
</reference>
<dbReference type="CDD" id="cd00055">
    <property type="entry name" value="EGF_Lam"/>
    <property type="match status" value="9"/>
</dbReference>
<feature type="disulfide bond" evidence="12">
    <location>
        <begin position="1039"/>
        <end position="1048"/>
    </location>
</feature>
<feature type="disulfide bond" evidence="12">
    <location>
        <begin position="759"/>
        <end position="771"/>
    </location>
</feature>
<evidence type="ECO:0000256" key="7">
    <source>
        <dbReference type="ARBA" id="ARBA00023054"/>
    </source>
</evidence>
<dbReference type="PANTHER" id="PTHR10574:SF274">
    <property type="entry name" value="USHERIN"/>
    <property type="match status" value="1"/>
</dbReference>
<dbReference type="CDD" id="cd00063">
    <property type="entry name" value="FN3"/>
    <property type="match status" value="1"/>
</dbReference>
<feature type="domain" description="Laminin EGF-like" evidence="15">
    <location>
        <begin position="1018"/>
        <end position="1068"/>
    </location>
</feature>
<dbReference type="InterPro" id="IPR001791">
    <property type="entry name" value="Laminin_G"/>
</dbReference>
<feature type="disulfide bond" evidence="12">
    <location>
        <begin position="879"/>
        <end position="888"/>
    </location>
</feature>
<dbReference type="SUPFAM" id="SSF49265">
    <property type="entry name" value="Fibronectin type III"/>
    <property type="match status" value="3"/>
</dbReference>
<evidence type="ECO:0000256" key="6">
    <source>
        <dbReference type="ARBA" id="ARBA00022737"/>
    </source>
</evidence>
<evidence type="ECO:0000256" key="8">
    <source>
        <dbReference type="ARBA" id="ARBA00023157"/>
    </source>
</evidence>
<evidence type="ECO:0000259" key="17">
    <source>
        <dbReference type="PROSITE" id="PS51117"/>
    </source>
</evidence>
<feature type="domain" description="Laminin EGF-like" evidence="15">
    <location>
        <begin position="808"/>
        <end position="855"/>
    </location>
</feature>
<evidence type="ECO:0000256" key="4">
    <source>
        <dbReference type="ARBA" id="ARBA00022530"/>
    </source>
</evidence>
<keyword evidence="4" id="KW-0272">Extracellular matrix</keyword>
<feature type="disulfide bond" evidence="12">
    <location>
        <begin position="761"/>
        <end position="778"/>
    </location>
</feature>
<feature type="disulfide bond" evidence="12">
    <location>
        <begin position="1020"/>
        <end position="1037"/>
    </location>
</feature>